<dbReference type="Proteomes" id="UP001596201">
    <property type="component" value="Unassembled WGS sequence"/>
</dbReference>
<evidence type="ECO:0000313" key="3">
    <source>
        <dbReference type="EMBL" id="MFC5368811.1"/>
    </source>
</evidence>
<reference evidence="3 4" key="1">
    <citation type="journal article" date="2019" name="Int. J. Syst. Evol. Microbiol.">
        <title>The Global Catalogue of Microorganisms (GCM) 10K type strain sequencing project: providing services to taxonomists for standard genome sequencing and annotation.</title>
        <authorList>
            <consortium name="The Broad Institute Genomics Platform"/>
            <consortium name="The Broad Institute Genome Sequencing Center for Infectious Disease"/>
            <person name="Wu L."/>
            <person name="Ma J."/>
        </authorList>
    </citation>
    <scope>NUCLEOTIDE SEQUENCE [LARGE SCALE GENOMIC DNA]</scope>
    <source>
        <strain evidence="3 4">CGMCC 1.12237</strain>
    </source>
</reference>
<feature type="domain" description="HVO-A0261-like N-terminal" evidence="2">
    <location>
        <begin position="12"/>
        <end position="82"/>
    </location>
</feature>
<dbReference type="SUPFAM" id="SSF46785">
    <property type="entry name" value="Winged helix' DNA-binding domain"/>
    <property type="match status" value="1"/>
</dbReference>
<comment type="caution">
    <text evidence="3">The sequence shown here is derived from an EMBL/GenBank/DDBJ whole genome shotgun (WGS) entry which is preliminary data.</text>
</comment>
<keyword evidence="4" id="KW-1185">Reference proteome</keyword>
<accession>A0ABD5RG62</accession>
<organism evidence="3 4">
    <name type="scientific">Salinirubrum litoreum</name>
    <dbReference type="NCBI Taxonomy" id="1126234"/>
    <lineage>
        <taxon>Archaea</taxon>
        <taxon>Methanobacteriati</taxon>
        <taxon>Methanobacteriota</taxon>
        <taxon>Stenosarchaea group</taxon>
        <taxon>Halobacteria</taxon>
        <taxon>Halobacteriales</taxon>
        <taxon>Haloferacaceae</taxon>
        <taxon>Salinirubrum</taxon>
    </lineage>
</organism>
<dbReference type="InterPro" id="IPR036390">
    <property type="entry name" value="WH_DNA-bd_sf"/>
</dbReference>
<dbReference type="InterPro" id="IPR036388">
    <property type="entry name" value="WH-like_DNA-bd_sf"/>
</dbReference>
<dbReference type="RefSeq" id="WP_227231379.1">
    <property type="nucleotide sequence ID" value="NZ_JAJCVJ010000003.1"/>
</dbReference>
<gene>
    <name evidence="3" type="ORF">ACFPJ5_17950</name>
</gene>
<dbReference type="InterPro" id="IPR057527">
    <property type="entry name" value="HVO_A0261-like_N"/>
</dbReference>
<feature type="domain" description="Methanogenesis regulatory protein FilR1 middle" evidence="1">
    <location>
        <begin position="121"/>
        <end position="249"/>
    </location>
</feature>
<evidence type="ECO:0000259" key="1">
    <source>
        <dbReference type="Pfam" id="PF08350"/>
    </source>
</evidence>
<name>A0ABD5RG62_9EURY</name>
<dbReference type="EMBL" id="JBHSKX010000004">
    <property type="protein sequence ID" value="MFC5368811.1"/>
    <property type="molecule type" value="Genomic_DNA"/>
</dbReference>
<evidence type="ECO:0000259" key="2">
    <source>
        <dbReference type="Pfam" id="PF25213"/>
    </source>
</evidence>
<proteinExistence type="predicted"/>
<sequence length="255" mass="27185">MSRTPLDEIGSLVQRAPVLEACRDGPVGRPTIAERADCSRATAYRATGSLEERGLLEKVGNGYRLTGVGRTVLRQIESFRSGLDGTTTLEPVLAHVDAPELAANADLFTDATVVQSTPAAPYSVDQHIAAIIESTEESMTGLTSSFASPSVMAASYEVIRSGVDVEWVLTQSAFDGVRRQHNEGHDELMRFDTTTTYIVDQSPLDIGIYDGTLVVAGFDDESGIVAAVATTDDDAAVEWGKGIVADHKARGEPLD</sequence>
<dbReference type="Pfam" id="PF25213">
    <property type="entry name" value="HVO_A0261_N"/>
    <property type="match status" value="1"/>
</dbReference>
<dbReference type="AlphaFoldDB" id="A0ABD5RG62"/>
<dbReference type="Gene3D" id="1.10.10.10">
    <property type="entry name" value="Winged helix-like DNA-binding domain superfamily/Winged helix DNA-binding domain"/>
    <property type="match status" value="1"/>
</dbReference>
<evidence type="ECO:0000313" key="4">
    <source>
        <dbReference type="Proteomes" id="UP001596201"/>
    </source>
</evidence>
<dbReference type="Pfam" id="PF08350">
    <property type="entry name" value="FilR1_middle"/>
    <property type="match status" value="1"/>
</dbReference>
<protein>
    <submittedName>
        <fullName evidence="3">Helix-turn-helix transcriptional regulator</fullName>
    </submittedName>
</protein>
<dbReference type="InterPro" id="IPR013561">
    <property type="entry name" value="FilR1_middle_dom"/>
</dbReference>